<dbReference type="GO" id="GO:0004099">
    <property type="term" value="F:chitin deacetylase activity"/>
    <property type="evidence" value="ECO:0007669"/>
    <property type="project" value="UniProtKB-EC"/>
</dbReference>
<keyword evidence="25" id="KW-1185">Reference proteome</keyword>
<dbReference type="EC" id="3.5.1.41" evidence="20"/>
<evidence type="ECO:0000313" key="25">
    <source>
        <dbReference type="Proteomes" id="UP000253551"/>
    </source>
</evidence>
<dbReference type="PANTHER" id="PTHR10587:SF98">
    <property type="entry name" value="CHITIN DEACETYLASE"/>
    <property type="match status" value="1"/>
</dbReference>
<sequence>MQIKFITISVALAKVATLVSAKVSVSNYWESLETKIDPKNITIPSIKQTTSYDVDVQCTYYNPDTSLVNINDSEFPNVWETADSNGMTKTAEFKSLYNSIDWSKAPNISVRKLDSDGGLDMDSYSDSDPDCWWSSSTCTTPKLADVNPDIYACPEPETWGLTYDDGPNCSHNAFYDYLSENSLKATMFYIGSNVLDWPYGAMRGMRDGHHIAGHTWSHNYTTILTNKQVLAELYYTQKAIKLTTGITPRYWRPPYGDVDDRVRWIATQLNLTAVIWNYDTNDWAAGDTETVEDVQTAYDDYITMGTNGTFAQSGNIVLTHEINNTTMQLAVDNLAKIQKAYKNVIDVATCYNISYPYFEDVEWTNTMNSSTYQSVGSSTSDNTTSTSADDATTTTISLNLRKAAASVNAGNAAVPSLGLALAFVAALVF</sequence>
<name>A0A367JDD5_RHIST</name>
<dbReference type="GO" id="GO:0009272">
    <property type="term" value="P:fungal-type cell wall biogenesis"/>
    <property type="evidence" value="ECO:0007669"/>
    <property type="project" value="UniProtKB-ARBA"/>
</dbReference>
<keyword evidence="12" id="KW-0146">Chitin degradation</keyword>
<keyword evidence="7" id="KW-0964">Secreted</keyword>
<dbReference type="GO" id="GO:0098552">
    <property type="term" value="C:side of membrane"/>
    <property type="evidence" value="ECO:0007669"/>
    <property type="project" value="UniProtKB-KW"/>
</dbReference>
<dbReference type="OrthoDB" id="407355at2759"/>
<evidence type="ECO:0000256" key="2">
    <source>
        <dbReference type="ARBA" id="ARBA00004191"/>
    </source>
</evidence>
<evidence type="ECO:0000256" key="13">
    <source>
        <dbReference type="ARBA" id="ARBA00023136"/>
    </source>
</evidence>
<dbReference type="PANTHER" id="PTHR10587">
    <property type="entry name" value="GLYCOSYL TRANSFERASE-RELATED"/>
    <property type="match status" value="1"/>
</dbReference>
<evidence type="ECO:0000256" key="3">
    <source>
        <dbReference type="ARBA" id="ARBA00004609"/>
    </source>
</evidence>
<evidence type="ECO:0000256" key="7">
    <source>
        <dbReference type="ARBA" id="ARBA00022525"/>
    </source>
</evidence>
<organism evidence="24 25">
    <name type="scientific">Rhizopus stolonifer</name>
    <name type="common">Rhizopus nigricans</name>
    <dbReference type="NCBI Taxonomy" id="4846"/>
    <lineage>
        <taxon>Eukaryota</taxon>
        <taxon>Fungi</taxon>
        <taxon>Fungi incertae sedis</taxon>
        <taxon>Mucoromycota</taxon>
        <taxon>Mucoromycotina</taxon>
        <taxon>Mucoromycetes</taxon>
        <taxon>Mucorales</taxon>
        <taxon>Mucorineae</taxon>
        <taxon>Rhizopodaceae</taxon>
        <taxon>Rhizopus</taxon>
    </lineage>
</organism>
<evidence type="ECO:0000256" key="22">
    <source>
        <dbReference type="SAM" id="SignalP"/>
    </source>
</evidence>
<dbReference type="GO" id="GO:0006032">
    <property type="term" value="P:chitin catabolic process"/>
    <property type="evidence" value="ECO:0007669"/>
    <property type="project" value="UniProtKB-KW"/>
</dbReference>
<keyword evidence="8" id="KW-0336">GPI-anchor</keyword>
<dbReference type="Proteomes" id="UP000253551">
    <property type="component" value="Unassembled WGS sequence"/>
</dbReference>
<dbReference type="InterPro" id="IPR011330">
    <property type="entry name" value="Glyco_hydro/deAcase_b/a-brl"/>
</dbReference>
<evidence type="ECO:0000256" key="1">
    <source>
        <dbReference type="ARBA" id="ARBA00001941"/>
    </source>
</evidence>
<dbReference type="GO" id="GO:0000272">
    <property type="term" value="P:polysaccharide catabolic process"/>
    <property type="evidence" value="ECO:0007669"/>
    <property type="project" value="UniProtKB-KW"/>
</dbReference>
<accession>A0A367JDD5</accession>
<keyword evidence="11" id="KW-0378">Hydrolase</keyword>
<evidence type="ECO:0000256" key="19">
    <source>
        <dbReference type="ARBA" id="ARBA00023326"/>
    </source>
</evidence>
<dbReference type="AlphaFoldDB" id="A0A367JDD5"/>
<comment type="cofactor">
    <cofactor evidence="1">
        <name>Co(2+)</name>
        <dbReference type="ChEBI" id="CHEBI:48828"/>
    </cofactor>
</comment>
<protein>
    <recommendedName>
        <fullName evidence="20">chitin deacetylase</fullName>
        <ecNumber evidence="20">3.5.1.41</ecNumber>
    </recommendedName>
</protein>
<feature type="chain" id="PRO_5016578639" description="chitin deacetylase" evidence="22">
    <location>
        <begin position="22"/>
        <end position="429"/>
    </location>
</feature>
<keyword evidence="14" id="KW-0325">Glycoprotein</keyword>
<evidence type="ECO:0000256" key="8">
    <source>
        <dbReference type="ARBA" id="ARBA00022622"/>
    </source>
</evidence>
<proteinExistence type="inferred from homology"/>
<evidence type="ECO:0000256" key="16">
    <source>
        <dbReference type="ARBA" id="ARBA00023285"/>
    </source>
</evidence>
<evidence type="ECO:0000256" key="11">
    <source>
        <dbReference type="ARBA" id="ARBA00022801"/>
    </source>
</evidence>
<keyword evidence="6" id="KW-0134">Cell wall</keyword>
<evidence type="ECO:0000256" key="4">
    <source>
        <dbReference type="ARBA" id="ARBA00010973"/>
    </source>
</evidence>
<dbReference type="Pfam" id="PF01522">
    <property type="entry name" value="Polysacc_deac_1"/>
    <property type="match status" value="1"/>
</dbReference>
<gene>
    <name evidence="24" type="ORF">CU098_007183</name>
</gene>
<comment type="similarity">
    <text evidence="4">Belongs to the polysaccharide deacetylase family.</text>
</comment>
<dbReference type="EMBL" id="PJQM01003659">
    <property type="protein sequence ID" value="RCH87731.1"/>
    <property type="molecule type" value="Genomic_DNA"/>
</dbReference>
<evidence type="ECO:0000256" key="5">
    <source>
        <dbReference type="ARBA" id="ARBA00022475"/>
    </source>
</evidence>
<dbReference type="STRING" id="4846.A0A367JDD5"/>
<keyword evidence="16" id="KW-0170">Cobalt</keyword>
<dbReference type="GO" id="GO:0046872">
    <property type="term" value="F:metal ion binding"/>
    <property type="evidence" value="ECO:0007669"/>
    <property type="project" value="UniProtKB-KW"/>
</dbReference>
<evidence type="ECO:0000256" key="6">
    <source>
        <dbReference type="ARBA" id="ARBA00022512"/>
    </source>
</evidence>
<evidence type="ECO:0000256" key="20">
    <source>
        <dbReference type="ARBA" id="ARBA00024056"/>
    </source>
</evidence>
<reference evidence="24 25" key="1">
    <citation type="journal article" date="2018" name="G3 (Bethesda)">
        <title>Phylogenetic and Phylogenomic Definition of Rhizopus Species.</title>
        <authorList>
            <person name="Gryganskyi A.P."/>
            <person name="Golan J."/>
            <person name="Dolatabadi S."/>
            <person name="Mondo S."/>
            <person name="Robb S."/>
            <person name="Idnurm A."/>
            <person name="Muszewska A."/>
            <person name="Steczkiewicz K."/>
            <person name="Masonjones S."/>
            <person name="Liao H.L."/>
            <person name="Gajdeczka M.T."/>
            <person name="Anike F."/>
            <person name="Vuek A."/>
            <person name="Anishchenko I.M."/>
            <person name="Voigt K."/>
            <person name="de Hoog G.S."/>
            <person name="Smith M.E."/>
            <person name="Heitman J."/>
            <person name="Vilgalys R."/>
            <person name="Stajich J.E."/>
        </authorList>
    </citation>
    <scope>NUCLEOTIDE SEQUENCE [LARGE SCALE GENOMIC DNA]</scope>
    <source>
        <strain evidence="24 25">LSU 92-RS-03</strain>
    </source>
</reference>
<evidence type="ECO:0000256" key="10">
    <source>
        <dbReference type="ARBA" id="ARBA00022729"/>
    </source>
</evidence>
<dbReference type="GO" id="GO:0071555">
    <property type="term" value="P:cell wall organization"/>
    <property type="evidence" value="ECO:0007669"/>
    <property type="project" value="UniProtKB-KW"/>
</dbReference>
<evidence type="ECO:0000256" key="18">
    <source>
        <dbReference type="ARBA" id="ARBA00023316"/>
    </source>
</evidence>
<dbReference type="PROSITE" id="PS51677">
    <property type="entry name" value="NODB"/>
    <property type="match status" value="1"/>
</dbReference>
<evidence type="ECO:0000256" key="15">
    <source>
        <dbReference type="ARBA" id="ARBA00023277"/>
    </source>
</evidence>
<keyword evidence="18" id="KW-0961">Cell wall biogenesis/degradation</keyword>
<keyword evidence="15" id="KW-0119">Carbohydrate metabolism</keyword>
<dbReference type="SUPFAM" id="SSF88713">
    <property type="entry name" value="Glycoside hydrolase/deacetylase"/>
    <property type="match status" value="1"/>
</dbReference>
<keyword evidence="13" id="KW-0472">Membrane</keyword>
<evidence type="ECO:0000256" key="17">
    <source>
        <dbReference type="ARBA" id="ARBA00023288"/>
    </source>
</evidence>
<dbReference type="FunFam" id="3.20.20.370:FF:000004">
    <property type="entry name" value="Related to Chitin deacetylase"/>
    <property type="match status" value="1"/>
</dbReference>
<feature type="signal peptide" evidence="22">
    <location>
        <begin position="1"/>
        <end position="21"/>
    </location>
</feature>
<comment type="catalytic activity">
    <reaction evidence="21">
        <text>[(1-&gt;4)-N-acetyl-beta-D-glucosaminyl](n) + n H2O = chitosan + n acetate</text>
        <dbReference type="Rhea" id="RHEA:10464"/>
        <dbReference type="Rhea" id="RHEA-COMP:9593"/>
        <dbReference type="Rhea" id="RHEA-COMP:9597"/>
        <dbReference type="ChEBI" id="CHEBI:15377"/>
        <dbReference type="ChEBI" id="CHEBI:17029"/>
        <dbReference type="ChEBI" id="CHEBI:30089"/>
        <dbReference type="ChEBI" id="CHEBI:57704"/>
        <dbReference type="EC" id="3.5.1.41"/>
    </reaction>
    <physiologicalReaction direction="left-to-right" evidence="21">
        <dbReference type="Rhea" id="RHEA:10465"/>
    </physiologicalReaction>
</comment>
<keyword evidence="9" id="KW-0479">Metal-binding</keyword>
<dbReference type="GO" id="GO:0005886">
    <property type="term" value="C:plasma membrane"/>
    <property type="evidence" value="ECO:0007669"/>
    <property type="project" value="UniProtKB-SubCell"/>
</dbReference>
<comment type="caution">
    <text evidence="24">The sequence shown here is derived from an EMBL/GenBank/DDBJ whole genome shotgun (WGS) entry which is preliminary data.</text>
</comment>
<feature type="domain" description="NodB homology" evidence="23">
    <location>
        <begin position="157"/>
        <end position="350"/>
    </location>
</feature>
<dbReference type="CDD" id="cd10952">
    <property type="entry name" value="CE4_MrCDA_like"/>
    <property type="match status" value="1"/>
</dbReference>
<dbReference type="InterPro" id="IPR002509">
    <property type="entry name" value="NODB_dom"/>
</dbReference>
<comment type="subcellular location">
    <subcellularLocation>
        <location evidence="3">Cell membrane</location>
        <topology evidence="3">Lipid-anchor</topology>
        <topology evidence="3">GPI-anchor</topology>
    </subcellularLocation>
    <subcellularLocation>
        <location evidence="2">Secreted</location>
        <location evidence="2">Cell wall</location>
    </subcellularLocation>
</comment>
<evidence type="ECO:0000256" key="12">
    <source>
        <dbReference type="ARBA" id="ARBA00023024"/>
    </source>
</evidence>
<keyword evidence="19" id="KW-0624">Polysaccharide degradation</keyword>
<dbReference type="InterPro" id="IPR050248">
    <property type="entry name" value="Polysacc_deacetylase_ArnD"/>
</dbReference>
<evidence type="ECO:0000313" key="24">
    <source>
        <dbReference type="EMBL" id="RCH87731.1"/>
    </source>
</evidence>
<evidence type="ECO:0000256" key="14">
    <source>
        <dbReference type="ARBA" id="ARBA00023180"/>
    </source>
</evidence>
<dbReference type="Gene3D" id="3.20.20.370">
    <property type="entry name" value="Glycoside hydrolase/deacetylase"/>
    <property type="match status" value="1"/>
</dbReference>
<evidence type="ECO:0000256" key="9">
    <source>
        <dbReference type="ARBA" id="ARBA00022723"/>
    </source>
</evidence>
<evidence type="ECO:0000256" key="21">
    <source>
        <dbReference type="ARBA" id="ARBA00048494"/>
    </source>
</evidence>
<keyword evidence="10 22" id="KW-0732">Signal</keyword>
<keyword evidence="5" id="KW-1003">Cell membrane</keyword>
<evidence type="ECO:0000259" key="23">
    <source>
        <dbReference type="PROSITE" id="PS51677"/>
    </source>
</evidence>
<keyword evidence="17" id="KW-0449">Lipoprotein</keyword>